<keyword evidence="3 6" id="KW-1133">Transmembrane helix</keyword>
<name>A0A0P1BPL2_9BASI</name>
<organism evidence="8 9">
    <name type="scientific">Ceraceosorus bombacis</name>
    <dbReference type="NCBI Taxonomy" id="401625"/>
    <lineage>
        <taxon>Eukaryota</taxon>
        <taxon>Fungi</taxon>
        <taxon>Dikarya</taxon>
        <taxon>Basidiomycota</taxon>
        <taxon>Ustilaginomycotina</taxon>
        <taxon>Exobasidiomycetes</taxon>
        <taxon>Ceraceosorales</taxon>
        <taxon>Ceraceosoraceae</taxon>
        <taxon>Ceraceosorus</taxon>
    </lineage>
</organism>
<dbReference type="PANTHER" id="PTHR42718:SF1">
    <property type="entry name" value="LOW AFFINITY AMMONIUM TRANSPORTER"/>
    <property type="match status" value="1"/>
</dbReference>
<accession>A0A0P1BPL2</accession>
<evidence type="ECO:0000256" key="1">
    <source>
        <dbReference type="ARBA" id="ARBA00004141"/>
    </source>
</evidence>
<feature type="transmembrane region" description="Helical" evidence="6">
    <location>
        <begin position="245"/>
        <end position="262"/>
    </location>
</feature>
<evidence type="ECO:0000256" key="2">
    <source>
        <dbReference type="ARBA" id="ARBA00022692"/>
    </source>
</evidence>
<dbReference type="OrthoDB" id="440755at2759"/>
<dbReference type="CDD" id="cd17476">
    <property type="entry name" value="MFS_Amf1_MDR_like"/>
    <property type="match status" value="1"/>
</dbReference>
<evidence type="ECO:0000313" key="8">
    <source>
        <dbReference type="EMBL" id="CEH17983.1"/>
    </source>
</evidence>
<sequence length="555" mass="59290">MSSTRMPSPASSSSNGASPPTKPTFATQLSEGRPPFSLLHEILFLSLIVSTQLLAQAGLGQVIAPLHIIGPQLGTRDPGQLSWMPAAYSLTIGTFILISGRLGDVYGHRRLLVVGFTWYAVASLGAGLCAYDRHSPIPFDVLRALQGIGPGLLLPNALAILGRTYKPGLRKALVFAIYGGSAPTGFILGATFSSLVAQLAWWPWAYWLTTIVCAALAIGSPFIVPADHDAVPHLDFGETAKRLDLVGSSIGILGLCLFNVAWNQAPLVGWQTSYVIVFLVVGIALIAAFLVVETKVAHPILPWKTFSSEASFVLACVGAGWSSFGVWMYYWYQIQQIIEGDSPLLATAKNSPVCLAGMTAAMFCFYFITRLQSSLLMMLSMCGFLSGNLLMALKPAHQIYWAQTFVATLTTPWGMDISFPSATLILSNAMPVEHQGMAGSLVATMVNYGISIGLGIAGTVEVHTNRAGTDTLRGFRGALFSGVGLAGFALLTSVAFFVFESAQSRGKGTLRADEHEREHEPKRMMVDGRDDAANGEAAPDADASRANPMKPPRDT</sequence>
<dbReference type="EMBL" id="CCYA01000269">
    <property type="protein sequence ID" value="CEH17983.1"/>
    <property type="molecule type" value="Genomic_DNA"/>
</dbReference>
<feature type="transmembrane region" description="Helical" evidence="6">
    <location>
        <begin position="274"/>
        <end position="292"/>
    </location>
</feature>
<evidence type="ECO:0000256" key="5">
    <source>
        <dbReference type="SAM" id="MobiDB-lite"/>
    </source>
</evidence>
<dbReference type="AlphaFoldDB" id="A0A0P1BPL2"/>
<dbReference type="InterPro" id="IPR020846">
    <property type="entry name" value="MFS_dom"/>
</dbReference>
<feature type="transmembrane region" description="Helical" evidence="6">
    <location>
        <begin position="438"/>
        <end position="458"/>
    </location>
</feature>
<feature type="transmembrane region" description="Helical" evidence="6">
    <location>
        <begin position="42"/>
        <end position="69"/>
    </location>
</feature>
<dbReference type="InterPro" id="IPR036259">
    <property type="entry name" value="MFS_trans_sf"/>
</dbReference>
<dbReference type="Proteomes" id="UP000054845">
    <property type="component" value="Unassembled WGS sequence"/>
</dbReference>
<feature type="domain" description="Major facilitator superfamily (MFS) profile" evidence="7">
    <location>
        <begin position="44"/>
        <end position="504"/>
    </location>
</feature>
<dbReference type="Pfam" id="PF07690">
    <property type="entry name" value="MFS_1"/>
    <property type="match status" value="1"/>
</dbReference>
<dbReference type="STRING" id="401625.A0A0P1BPL2"/>
<feature type="transmembrane region" description="Helical" evidence="6">
    <location>
        <begin position="81"/>
        <end position="99"/>
    </location>
</feature>
<dbReference type="GO" id="GO:0022857">
    <property type="term" value="F:transmembrane transporter activity"/>
    <property type="evidence" value="ECO:0007669"/>
    <property type="project" value="InterPro"/>
</dbReference>
<feature type="transmembrane region" description="Helical" evidence="6">
    <location>
        <begin position="204"/>
        <end position="224"/>
    </location>
</feature>
<feature type="transmembrane region" description="Helical" evidence="6">
    <location>
        <begin position="173"/>
        <end position="192"/>
    </location>
</feature>
<feature type="transmembrane region" description="Helical" evidence="6">
    <location>
        <begin position="111"/>
        <end position="131"/>
    </location>
</feature>
<feature type="transmembrane region" description="Helical" evidence="6">
    <location>
        <begin position="375"/>
        <end position="393"/>
    </location>
</feature>
<keyword evidence="2 6" id="KW-0812">Transmembrane</keyword>
<dbReference type="PROSITE" id="PS50850">
    <property type="entry name" value="MFS"/>
    <property type="match status" value="1"/>
</dbReference>
<feature type="region of interest" description="Disordered" evidence="5">
    <location>
        <begin position="1"/>
        <end position="27"/>
    </location>
</feature>
<feature type="transmembrane region" description="Helical" evidence="6">
    <location>
        <begin position="312"/>
        <end position="330"/>
    </location>
</feature>
<feature type="transmembrane region" description="Helical" evidence="6">
    <location>
        <begin position="399"/>
        <end position="426"/>
    </location>
</feature>
<evidence type="ECO:0000256" key="6">
    <source>
        <dbReference type="SAM" id="Phobius"/>
    </source>
</evidence>
<protein>
    <submittedName>
        <fullName evidence="8">Predicted transporter (Major facilitator superfamily)</fullName>
    </submittedName>
</protein>
<feature type="compositionally biased region" description="Basic and acidic residues" evidence="5">
    <location>
        <begin position="510"/>
        <end position="532"/>
    </location>
</feature>
<dbReference type="SUPFAM" id="SSF103473">
    <property type="entry name" value="MFS general substrate transporter"/>
    <property type="match status" value="2"/>
</dbReference>
<dbReference type="PANTHER" id="PTHR42718">
    <property type="entry name" value="MAJOR FACILITATOR SUPERFAMILY MULTIDRUG TRANSPORTER MFSC"/>
    <property type="match status" value="1"/>
</dbReference>
<evidence type="ECO:0000259" key="7">
    <source>
        <dbReference type="PROSITE" id="PS50850"/>
    </source>
</evidence>
<comment type="subcellular location">
    <subcellularLocation>
        <location evidence="1">Membrane</location>
        <topology evidence="1">Multi-pass membrane protein</topology>
    </subcellularLocation>
</comment>
<feature type="transmembrane region" description="Helical" evidence="6">
    <location>
        <begin position="350"/>
        <end position="368"/>
    </location>
</feature>
<evidence type="ECO:0000256" key="3">
    <source>
        <dbReference type="ARBA" id="ARBA00022989"/>
    </source>
</evidence>
<evidence type="ECO:0000256" key="4">
    <source>
        <dbReference type="ARBA" id="ARBA00023136"/>
    </source>
</evidence>
<evidence type="ECO:0000313" key="9">
    <source>
        <dbReference type="Proteomes" id="UP000054845"/>
    </source>
</evidence>
<dbReference type="Gene3D" id="1.20.1250.20">
    <property type="entry name" value="MFS general substrate transporter like domains"/>
    <property type="match status" value="2"/>
</dbReference>
<feature type="region of interest" description="Disordered" evidence="5">
    <location>
        <begin position="507"/>
        <end position="555"/>
    </location>
</feature>
<keyword evidence="4 6" id="KW-0472">Membrane</keyword>
<proteinExistence type="predicted"/>
<reference evidence="9" key="1">
    <citation type="submission" date="2014-09" db="EMBL/GenBank/DDBJ databases">
        <authorList>
            <person name="Sharma Rahul"/>
            <person name="Thines Marco"/>
        </authorList>
    </citation>
    <scope>NUCLEOTIDE SEQUENCE [LARGE SCALE GENOMIC DNA]</scope>
</reference>
<feature type="transmembrane region" description="Helical" evidence="6">
    <location>
        <begin position="478"/>
        <end position="499"/>
    </location>
</feature>
<feature type="compositionally biased region" description="Low complexity" evidence="5">
    <location>
        <begin position="1"/>
        <end position="19"/>
    </location>
</feature>
<keyword evidence="9" id="KW-1185">Reference proteome</keyword>
<dbReference type="GO" id="GO:0016020">
    <property type="term" value="C:membrane"/>
    <property type="evidence" value="ECO:0007669"/>
    <property type="project" value="UniProtKB-SubCell"/>
</dbReference>
<dbReference type="InterPro" id="IPR011701">
    <property type="entry name" value="MFS"/>
</dbReference>